<comment type="caution">
    <text evidence="1">The sequence shown here is derived from an EMBL/GenBank/DDBJ whole genome shotgun (WGS) entry which is preliminary data.</text>
</comment>
<organism evidence="1 2">
    <name type="scientific">Stylosanthes scabra</name>
    <dbReference type="NCBI Taxonomy" id="79078"/>
    <lineage>
        <taxon>Eukaryota</taxon>
        <taxon>Viridiplantae</taxon>
        <taxon>Streptophyta</taxon>
        <taxon>Embryophyta</taxon>
        <taxon>Tracheophyta</taxon>
        <taxon>Spermatophyta</taxon>
        <taxon>Magnoliopsida</taxon>
        <taxon>eudicotyledons</taxon>
        <taxon>Gunneridae</taxon>
        <taxon>Pentapetalae</taxon>
        <taxon>rosids</taxon>
        <taxon>fabids</taxon>
        <taxon>Fabales</taxon>
        <taxon>Fabaceae</taxon>
        <taxon>Papilionoideae</taxon>
        <taxon>50 kb inversion clade</taxon>
        <taxon>dalbergioids sensu lato</taxon>
        <taxon>Dalbergieae</taxon>
        <taxon>Pterocarpus clade</taxon>
        <taxon>Stylosanthes</taxon>
    </lineage>
</organism>
<accession>A0ABU6YWN9</accession>
<evidence type="ECO:0000313" key="2">
    <source>
        <dbReference type="Proteomes" id="UP001341840"/>
    </source>
</evidence>
<keyword evidence="2" id="KW-1185">Reference proteome</keyword>
<feature type="non-terminal residue" evidence="1">
    <location>
        <position position="1"/>
    </location>
</feature>
<evidence type="ECO:0000313" key="1">
    <source>
        <dbReference type="EMBL" id="MED6214797.1"/>
    </source>
</evidence>
<protein>
    <submittedName>
        <fullName evidence="1">Uncharacterized protein</fullName>
    </submittedName>
</protein>
<reference evidence="1 2" key="1">
    <citation type="journal article" date="2023" name="Plants (Basel)">
        <title>Bridging the Gap: Combining Genomics and Transcriptomics Approaches to Understand Stylosanthes scabra, an Orphan Legume from the Brazilian Caatinga.</title>
        <authorList>
            <person name="Ferreira-Neto J.R.C."/>
            <person name="da Silva M.D."/>
            <person name="Binneck E."/>
            <person name="de Melo N.F."/>
            <person name="da Silva R.H."/>
            <person name="de Melo A.L.T.M."/>
            <person name="Pandolfi V."/>
            <person name="Bustamante F.O."/>
            <person name="Brasileiro-Vidal A.C."/>
            <person name="Benko-Iseppon A.M."/>
        </authorList>
    </citation>
    <scope>NUCLEOTIDE SEQUENCE [LARGE SCALE GENOMIC DNA]</scope>
    <source>
        <tissue evidence="1">Leaves</tissue>
    </source>
</reference>
<dbReference type="Proteomes" id="UP001341840">
    <property type="component" value="Unassembled WGS sequence"/>
</dbReference>
<name>A0ABU6YWN9_9FABA</name>
<gene>
    <name evidence="1" type="ORF">PIB30_106820</name>
</gene>
<dbReference type="EMBL" id="JASCZI010245995">
    <property type="protein sequence ID" value="MED6214797.1"/>
    <property type="molecule type" value="Genomic_DNA"/>
</dbReference>
<proteinExistence type="predicted"/>
<sequence>AATMSLFWTKRLRDTTGLCLAASKLVKSDQKARDGQRLCITVWTEFSASCNNMKKKRKSR</sequence>